<feature type="domain" description="Pyruvate phosphate dikinase AMP/ATP-binding" evidence="16">
    <location>
        <begin position="161"/>
        <end position="464"/>
    </location>
</feature>
<comment type="cofactor">
    <cofactor evidence="1">
        <name>Mg(2+)</name>
        <dbReference type="ChEBI" id="CHEBI:18420"/>
    </cofactor>
</comment>
<evidence type="ECO:0000256" key="12">
    <source>
        <dbReference type="ARBA" id="ARBA00022842"/>
    </source>
</evidence>
<evidence type="ECO:0000256" key="6">
    <source>
        <dbReference type="ARBA" id="ARBA00021623"/>
    </source>
</evidence>
<dbReference type="SUPFAM" id="SSF52009">
    <property type="entry name" value="Phosphohistidine domain"/>
    <property type="match status" value="1"/>
</dbReference>
<dbReference type="Pfam" id="PF00391">
    <property type="entry name" value="PEP-utilizers"/>
    <property type="match status" value="1"/>
</dbReference>
<evidence type="ECO:0000259" key="15">
    <source>
        <dbReference type="Pfam" id="PF00391"/>
    </source>
</evidence>
<evidence type="ECO:0000313" key="17">
    <source>
        <dbReference type="EMBL" id="SDO56202.1"/>
    </source>
</evidence>
<dbReference type="GO" id="GO:0005524">
    <property type="term" value="F:ATP binding"/>
    <property type="evidence" value="ECO:0007669"/>
    <property type="project" value="UniProtKB-KW"/>
</dbReference>
<protein>
    <recommendedName>
        <fullName evidence="6">Phosphoenolpyruvate synthase</fullName>
        <ecNumber evidence="5">2.7.9.2</ecNumber>
    </recommendedName>
    <alternativeName>
        <fullName evidence="13">Pyruvate, water dikinase</fullName>
    </alternativeName>
</protein>
<evidence type="ECO:0000256" key="5">
    <source>
        <dbReference type="ARBA" id="ARBA00011996"/>
    </source>
</evidence>
<keyword evidence="8" id="KW-0479">Metal-binding</keyword>
<comment type="pathway">
    <text evidence="3">Carbohydrate biosynthesis; gluconeogenesis.</text>
</comment>
<dbReference type="InterPro" id="IPR002192">
    <property type="entry name" value="PPDK_AMP/ATP-bd"/>
</dbReference>
<evidence type="ECO:0000256" key="4">
    <source>
        <dbReference type="ARBA" id="ARBA00007837"/>
    </source>
</evidence>
<accession>A0A1H0KKE7</accession>
<reference evidence="17 18" key="1">
    <citation type="submission" date="2016-10" db="EMBL/GenBank/DDBJ databases">
        <authorList>
            <person name="de Groot N.N."/>
        </authorList>
    </citation>
    <scope>NUCLEOTIDE SEQUENCE [LARGE SCALE GENOMIC DNA]</scope>
    <source>
        <strain evidence="17 18">DSM 12130</strain>
    </source>
</reference>
<proteinExistence type="inferred from homology"/>
<keyword evidence="10 17" id="KW-0418">Kinase</keyword>
<dbReference type="GO" id="GO:0008986">
    <property type="term" value="F:pyruvate, water dikinase activity"/>
    <property type="evidence" value="ECO:0007669"/>
    <property type="project" value="UniProtKB-EC"/>
</dbReference>
<evidence type="ECO:0000256" key="2">
    <source>
        <dbReference type="ARBA" id="ARBA00002988"/>
    </source>
</evidence>
<comment type="catalytic activity">
    <reaction evidence="14">
        <text>pyruvate + ATP + H2O = phosphoenolpyruvate + AMP + phosphate + 2 H(+)</text>
        <dbReference type="Rhea" id="RHEA:11364"/>
        <dbReference type="ChEBI" id="CHEBI:15361"/>
        <dbReference type="ChEBI" id="CHEBI:15377"/>
        <dbReference type="ChEBI" id="CHEBI:15378"/>
        <dbReference type="ChEBI" id="CHEBI:30616"/>
        <dbReference type="ChEBI" id="CHEBI:43474"/>
        <dbReference type="ChEBI" id="CHEBI:58702"/>
        <dbReference type="ChEBI" id="CHEBI:456215"/>
        <dbReference type="EC" id="2.7.9.2"/>
    </reaction>
</comment>
<sequence>MPTERPPGNNCSQLFLETLHQTSGEKVVRKITTEGLSGFFRRFLLKEKESALSFPFIFDHFRKLINENNQALEIIADMGAKMSGEFVFDRNYISSSTAEVAESVYRMIYHLDCMVPGKFHSLFSVYNRIRAELDSELEGNLVIPEGEYVIGYEHIDDTLATLVGGKNANLGVLGGLLGVRIPDGFAVTSHCFDQLLRKGECGIKIRSLLHQWEEGRETAEVSRELVRLVRGLSLPKPIHKSITKAVASVVSRSLRKKDMRFVVRSSAIGEDSEHSFAGQYESILNVLPEDVPDAYLRVLSSLYAPQAMEYRRQKNILESEAVMAVGVQEMVHARVSGVVYSLNAFEPDKDQLLVASTFGLGAGLVGGKQRADQFHVSRKPPYEILGMDIVHKKKIVKKKQEGDGVINSRLNPRLRDRPSLGVEELREVVNIAMRLEKYFRHPQDIEFALDERKNPVILQSRSLNIGQNVPKLICDFSRVDDNYPILFDGVGDIVQEGVGMGVVHNVRSEEELNLTPQGAILVTHFSSPNFARVLKRVNGVITDIGSQIGHLSTIAREFRVPMIINTQRATKVLKSGMEITLDAQEHKIYEGLMPELCYYEFAEDPFEQTYEFRLLRRLLKKISPLKLVDPAAATFRAEACRTLHDLLRFVHEKSVEVLVDRNFANDIFLKEHARRLQLTIPLDLTVIDFALCRTKRLPSRLQLHEIKSVPLKALARGMCAEGLWEREPVEVDMKSFMSSMTKTFATNVSDPRFVGQNLAVTSGDYMNVSLRLGYHFSMIDSICSGKEIDNYVYFRFFGGVTDPKRRSRRGRMIQQILMANDFMVSSKGDLVVGRLKGASSKAIREKIFILGALVSYTRQLDVKLVDEYMISNYVSQFTTLMQRYRKVGLEKEDG</sequence>
<dbReference type="EMBL" id="FNJI01000003">
    <property type="protein sequence ID" value="SDO56202.1"/>
    <property type="molecule type" value="Genomic_DNA"/>
</dbReference>
<evidence type="ECO:0000256" key="1">
    <source>
        <dbReference type="ARBA" id="ARBA00001946"/>
    </source>
</evidence>
<dbReference type="Gene3D" id="3.30.470.20">
    <property type="entry name" value="ATP-grasp fold, B domain"/>
    <property type="match status" value="1"/>
</dbReference>
<dbReference type="InterPro" id="IPR036637">
    <property type="entry name" value="Phosphohistidine_dom_sf"/>
</dbReference>
<dbReference type="UniPathway" id="UPA00138"/>
<gene>
    <name evidence="17" type="ORF">SAMN05660330_00530</name>
</gene>
<dbReference type="Gene3D" id="3.30.1490.20">
    <property type="entry name" value="ATP-grasp fold, A domain"/>
    <property type="match status" value="1"/>
</dbReference>
<evidence type="ECO:0000256" key="10">
    <source>
        <dbReference type="ARBA" id="ARBA00022777"/>
    </source>
</evidence>
<evidence type="ECO:0000256" key="11">
    <source>
        <dbReference type="ARBA" id="ARBA00022840"/>
    </source>
</evidence>
<dbReference type="InterPro" id="IPR008279">
    <property type="entry name" value="PEP-util_enz_mobile_dom"/>
</dbReference>
<dbReference type="AlphaFoldDB" id="A0A1H0KKE7"/>
<feature type="domain" description="PEP-utilising enzyme mobile" evidence="15">
    <location>
        <begin position="516"/>
        <end position="585"/>
    </location>
</feature>
<organism evidence="17 18">
    <name type="scientific">Desulforhopalus singaporensis</name>
    <dbReference type="NCBI Taxonomy" id="91360"/>
    <lineage>
        <taxon>Bacteria</taxon>
        <taxon>Pseudomonadati</taxon>
        <taxon>Thermodesulfobacteriota</taxon>
        <taxon>Desulfobulbia</taxon>
        <taxon>Desulfobulbales</taxon>
        <taxon>Desulfocapsaceae</taxon>
        <taxon>Desulforhopalus</taxon>
    </lineage>
</organism>
<evidence type="ECO:0000259" key="16">
    <source>
        <dbReference type="Pfam" id="PF01326"/>
    </source>
</evidence>
<dbReference type="PANTHER" id="PTHR43030">
    <property type="entry name" value="PHOSPHOENOLPYRUVATE SYNTHASE"/>
    <property type="match status" value="1"/>
</dbReference>
<keyword evidence="7" id="KW-0808">Transferase</keyword>
<keyword evidence="17" id="KW-0670">Pyruvate</keyword>
<dbReference type="Proteomes" id="UP000199073">
    <property type="component" value="Unassembled WGS sequence"/>
</dbReference>
<keyword evidence="9" id="KW-0547">Nucleotide-binding</keyword>
<evidence type="ECO:0000256" key="13">
    <source>
        <dbReference type="ARBA" id="ARBA00033470"/>
    </source>
</evidence>
<evidence type="ECO:0000256" key="14">
    <source>
        <dbReference type="ARBA" id="ARBA00047700"/>
    </source>
</evidence>
<dbReference type="STRING" id="91360.SAMN05660330_00530"/>
<dbReference type="GO" id="GO:0006094">
    <property type="term" value="P:gluconeogenesis"/>
    <property type="evidence" value="ECO:0007669"/>
    <property type="project" value="UniProtKB-UniPathway"/>
</dbReference>
<evidence type="ECO:0000256" key="7">
    <source>
        <dbReference type="ARBA" id="ARBA00022679"/>
    </source>
</evidence>
<dbReference type="PANTHER" id="PTHR43030:SF1">
    <property type="entry name" value="PHOSPHOENOLPYRUVATE SYNTHASE"/>
    <property type="match status" value="1"/>
</dbReference>
<keyword evidence="18" id="KW-1185">Reference proteome</keyword>
<keyword evidence="11" id="KW-0067">ATP-binding</keyword>
<dbReference type="EC" id="2.7.9.2" evidence="5"/>
<dbReference type="Gene3D" id="3.50.30.10">
    <property type="entry name" value="Phosphohistidine domain"/>
    <property type="match status" value="1"/>
</dbReference>
<comment type="similarity">
    <text evidence="4">Belongs to the PEP-utilizing enzyme family.</text>
</comment>
<dbReference type="InterPro" id="IPR006319">
    <property type="entry name" value="PEP_synth"/>
</dbReference>
<evidence type="ECO:0000256" key="8">
    <source>
        <dbReference type="ARBA" id="ARBA00022723"/>
    </source>
</evidence>
<evidence type="ECO:0000256" key="9">
    <source>
        <dbReference type="ARBA" id="ARBA00022741"/>
    </source>
</evidence>
<keyword evidence="12" id="KW-0460">Magnesium</keyword>
<name>A0A1H0KKE7_9BACT</name>
<comment type="function">
    <text evidence="2">Catalyzes the phosphorylation of pyruvate to phosphoenolpyruvate.</text>
</comment>
<evidence type="ECO:0000256" key="3">
    <source>
        <dbReference type="ARBA" id="ARBA00004742"/>
    </source>
</evidence>
<dbReference type="InterPro" id="IPR013815">
    <property type="entry name" value="ATP_grasp_subdomain_1"/>
</dbReference>
<evidence type="ECO:0000313" key="18">
    <source>
        <dbReference type="Proteomes" id="UP000199073"/>
    </source>
</evidence>
<dbReference type="Pfam" id="PF01326">
    <property type="entry name" value="PPDK_N"/>
    <property type="match status" value="1"/>
</dbReference>
<dbReference type="GO" id="GO:0046872">
    <property type="term" value="F:metal ion binding"/>
    <property type="evidence" value="ECO:0007669"/>
    <property type="project" value="UniProtKB-KW"/>
</dbReference>
<dbReference type="SUPFAM" id="SSF56059">
    <property type="entry name" value="Glutathione synthetase ATP-binding domain-like"/>
    <property type="match status" value="1"/>
</dbReference>